<evidence type="ECO:0000259" key="8">
    <source>
        <dbReference type="PROSITE" id="PS51201"/>
    </source>
</evidence>
<feature type="transmembrane region" description="Helical" evidence="7">
    <location>
        <begin position="116"/>
        <end position="137"/>
    </location>
</feature>
<feature type="transmembrane region" description="Helical" evidence="7">
    <location>
        <begin position="32"/>
        <end position="50"/>
    </location>
</feature>
<dbReference type="InterPro" id="IPR038770">
    <property type="entry name" value="Na+/solute_symporter_sf"/>
</dbReference>
<protein>
    <submittedName>
        <fullName evidence="10">Kef-type potassium/proton antiporter, CPA2 family</fullName>
    </submittedName>
</protein>
<dbReference type="InterPro" id="IPR036721">
    <property type="entry name" value="RCK_C_sf"/>
</dbReference>
<dbReference type="SUPFAM" id="SSF116726">
    <property type="entry name" value="TrkA C-terminal domain-like"/>
    <property type="match status" value="1"/>
</dbReference>
<dbReference type="GO" id="GO:0006813">
    <property type="term" value="P:potassium ion transport"/>
    <property type="evidence" value="ECO:0007669"/>
    <property type="project" value="InterPro"/>
</dbReference>
<feature type="transmembrane region" description="Helical" evidence="7">
    <location>
        <begin position="220"/>
        <end position="238"/>
    </location>
</feature>
<dbReference type="EMBL" id="DF967973">
    <property type="protein sequence ID" value="GAP15968.1"/>
    <property type="molecule type" value="Genomic_DNA"/>
</dbReference>
<organism evidence="10">
    <name type="scientific">Longilinea arvoryzae</name>
    <dbReference type="NCBI Taxonomy" id="360412"/>
    <lineage>
        <taxon>Bacteria</taxon>
        <taxon>Bacillati</taxon>
        <taxon>Chloroflexota</taxon>
        <taxon>Anaerolineae</taxon>
        <taxon>Anaerolineales</taxon>
        <taxon>Anaerolineaceae</taxon>
        <taxon>Longilinea</taxon>
    </lineage>
</organism>
<keyword evidence="6 7" id="KW-0472">Membrane</keyword>
<dbReference type="PANTHER" id="PTHR42751:SF1">
    <property type="entry name" value="CATION_PROTON ANTIPORTER YBAL-RELATED"/>
    <property type="match status" value="1"/>
</dbReference>
<feature type="transmembrane region" description="Helical" evidence="7">
    <location>
        <begin position="87"/>
        <end position="110"/>
    </location>
</feature>
<evidence type="ECO:0000256" key="3">
    <source>
        <dbReference type="ARBA" id="ARBA00022448"/>
    </source>
</evidence>
<feature type="domain" description="RCK N-terminal" evidence="8">
    <location>
        <begin position="413"/>
        <end position="529"/>
    </location>
</feature>
<dbReference type="PROSITE" id="PS51202">
    <property type="entry name" value="RCK_C"/>
    <property type="match status" value="1"/>
</dbReference>
<feature type="domain" description="RCK C-terminal" evidence="9">
    <location>
        <begin position="579"/>
        <end position="663"/>
    </location>
</feature>
<dbReference type="InterPro" id="IPR006037">
    <property type="entry name" value="RCK_C"/>
</dbReference>
<keyword evidence="4 7" id="KW-0812">Transmembrane</keyword>
<feature type="transmembrane region" description="Helical" evidence="7">
    <location>
        <begin position="149"/>
        <end position="171"/>
    </location>
</feature>
<evidence type="ECO:0000256" key="1">
    <source>
        <dbReference type="ARBA" id="ARBA00004141"/>
    </source>
</evidence>
<feature type="transmembrane region" description="Helical" evidence="7">
    <location>
        <begin position="274"/>
        <end position="293"/>
    </location>
</feature>
<keyword evidence="3" id="KW-0813">Transport</keyword>
<evidence type="ECO:0000256" key="7">
    <source>
        <dbReference type="SAM" id="Phobius"/>
    </source>
</evidence>
<comment type="similarity">
    <text evidence="2">Belongs to the monovalent cation:proton antiporter 2 (CPA2) transporter (TC 2.A.37) family.</text>
</comment>
<feature type="transmembrane region" description="Helical" evidence="7">
    <location>
        <begin position="183"/>
        <end position="208"/>
    </location>
</feature>
<dbReference type="InterPro" id="IPR036291">
    <property type="entry name" value="NAD(P)-bd_dom_sf"/>
</dbReference>
<comment type="subcellular location">
    <subcellularLocation>
        <location evidence="1">Membrane</location>
        <topology evidence="1">Multi-pass membrane protein</topology>
    </subcellularLocation>
</comment>
<dbReference type="InterPro" id="IPR006153">
    <property type="entry name" value="Cation/H_exchanger_TM"/>
</dbReference>
<reference evidence="10" key="1">
    <citation type="submission" date="2015-07" db="EMBL/GenBank/DDBJ databases">
        <title>Draft Genome Sequences of Anaerolinea thermolimosa IMO-1, Bellilinea caldifistulae GOMI-1, Leptolinea tardivitalis YMTK-2, Levilinea saccharolytica KIBI-1,Longilinea arvoryzae KOME-1, Previously Described as Members of the Anaerolineaceae (Chloroflexi).</title>
        <authorList>
            <person name="Sekiguchi Y."/>
            <person name="Ohashi A."/>
            <person name="Matsuura N."/>
            <person name="Tourlousse M.D."/>
        </authorList>
    </citation>
    <scope>NUCLEOTIDE SEQUENCE [LARGE SCALE GENOMIC DNA]</scope>
    <source>
        <strain evidence="10">KOME-1</strain>
    </source>
</reference>
<proteinExistence type="inferred from homology"/>
<feature type="transmembrane region" description="Helical" evidence="7">
    <location>
        <begin position="56"/>
        <end position="75"/>
    </location>
</feature>
<dbReference type="Proteomes" id="UP000055060">
    <property type="component" value="Unassembled WGS sequence"/>
</dbReference>
<evidence type="ECO:0000313" key="10">
    <source>
        <dbReference type="EMBL" id="GAP15968.1"/>
    </source>
</evidence>
<evidence type="ECO:0000256" key="4">
    <source>
        <dbReference type="ARBA" id="ARBA00022692"/>
    </source>
</evidence>
<evidence type="ECO:0000256" key="6">
    <source>
        <dbReference type="ARBA" id="ARBA00023136"/>
    </source>
</evidence>
<dbReference type="GO" id="GO:0008324">
    <property type="term" value="F:monoatomic cation transmembrane transporter activity"/>
    <property type="evidence" value="ECO:0007669"/>
    <property type="project" value="InterPro"/>
</dbReference>
<feature type="transmembrane region" description="Helical" evidence="7">
    <location>
        <begin position="328"/>
        <end position="348"/>
    </location>
</feature>
<dbReference type="SUPFAM" id="SSF51735">
    <property type="entry name" value="NAD(P)-binding Rossmann-fold domains"/>
    <property type="match status" value="1"/>
</dbReference>
<dbReference type="Pfam" id="PF00999">
    <property type="entry name" value="Na_H_Exchanger"/>
    <property type="match status" value="1"/>
</dbReference>
<evidence type="ECO:0000256" key="5">
    <source>
        <dbReference type="ARBA" id="ARBA00022989"/>
    </source>
</evidence>
<dbReference type="PROSITE" id="PS51201">
    <property type="entry name" value="RCK_N"/>
    <property type="match status" value="1"/>
</dbReference>
<evidence type="ECO:0000313" key="11">
    <source>
        <dbReference type="Proteomes" id="UP000055060"/>
    </source>
</evidence>
<name>A0A0K8MXH8_9CHLR</name>
<dbReference type="GO" id="GO:1902600">
    <property type="term" value="P:proton transmembrane transport"/>
    <property type="evidence" value="ECO:0007669"/>
    <property type="project" value="InterPro"/>
</dbReference>
<dbReference type="AlphaFoldDB" id="A0A0K8MXH8"/>
<feature type="transmembrane region" description="Helical" evidence="7">
    <location>
        <begin position="299"/>
        <end position="321"/>
    </location>
</feature>
<dbReference type="PANTHER" id="PTHR42751">
    <property type="entry name" value="SODIUM/HYDROGEN EXCHANGER FAMILY/TRKA DOMAIN PROTEIN"/>
    <property type="match status" value="1"/>
</dbReference>
<keyword evidence="11" id="KW-1185">Reference proteome</keyword>
<feature type="transmembrane region" description="Helical" evidence="7">
    <location>
        <begin position="6"/>
        <end position="25"/>
    </location>
</feature>
<dbReference type="Gene3D" id="1.20.1530.20">
    <property type="match status" value="1"/>
</dbReference>
<dbReference type="STRING" id="360412.LARV_03763"/>
<evidence type="ECO:0000259" key="9">
    <source>
        <dbReference type="PROSITE" id="PS51202"/>
    </source>
</evidence>
<dbReference type="InterPro" id="IPR003148">
    <property type="entry name" value="RCK_N"/>
</dbReference>
<evidence type="ECO:0000256" key="2">
    <source>
        <dbReference type="ARBA" id="ARBA00005551"/>
    </source>
</evidence>
<dbReference type="Gene3D" id="3.30.70.1450">
    <property type="entry name" value="Regulator of K+ conductance, C-terminal domain"/>
    <property type="match status" value="1"/>
</dbReference>
<dbReference type="RefSeq" id="WP_075075366.1">
    <property type="nucleotide sequence ID" value="NZ_DF967973.1"/>
</dbReference>
<dbReference type="GO" id="GO:0016020">
    <property type="term" value="C:membrane"/>
    <property type="evidence" value="ECO:0007669"/>
    <property type="project" value="UniProtKB-SubCell"/>
</dbReference>
<gene>
    <name evidence="10" type="ORF">LARV_03763</name>
</gene>
<sequence>MHDLPLLLNITLGLVAAFFGGVLARRIGLPTIVGYLLAGIVIGPFTPGLTGDVETIQQLAELGIIFLMFGVGLHFSFKDLFRVRDIAIPGALLQTLLATLAGATLSHFAWGWSIPASLVLGLSISVASTVVLTRGLMDHNLLNTSHGQAAVGWLVMEDILSVLILVLMPALAGGAGGFDGLGLLFTLLKAAAFGLIMFFVGARAVPWLLDRIAHTRSRELFILAILAITLGVAVGAAGLFGVSLALGAFVAGAIVSQSRLSLQVGADILPFREAFSVLFFVSVGMLVNPIFLWTNLGQVLGLTLLVVFGKAVLTLLLGLAIPRRARTFLVVAVGLSQIGEFSFILGQGGLSLGLLNNEQYSLILAAALISITVNPLMYRLLPALESGLQRLPWVWNRLDRHHALPPVDVKSLNHHVVIVGYGRIGRHLVDVLSSLEVPLLVIEADPDRIQELNARQIACLYGDAANSEVITHAGLNKARALVSTAPEEATAAMVVAAARDINPALPIVARAASLEGVDHLTKLGANHIVHPELEGGLEMVLHTLLQLGYPLRKVYDYVESVRRDRYNVDLNSPDEYRSLRGLIRAADNVEIYWLDLAEGSPLVGQSLRQADLRARTGASVVAILREDQLISNPKSHSLFQAGDRIGVIGEPDQIELVGRILGSG</sequence>
<keyword evidence="5 7" id="KW-1133">Transmembrane helix</keyword>
<dbReference type="OrthoDB" id="9793589at2"/>
<dbReference type="Pfam" id="PF02254">
    <property type="entry name" value="TrkA_N"/>
    <property type="match status" value="1"/>
</dbReference>
<accession>A0A0K8MXH8</accession>
<dbReference type="Pfam" id="PF02080">
    <property type="entry name" value="TrkA_C"/>
    <property type="match status" value="1"/>
</dbReference>
<dbReference type="Gene3D" id="3.40.50.720">
    <property type="entry name" value="NAD(P)-binding Rossmann-like Domain"/>
    <property type="match status" value="1"/>
</dbReference>
<feature type="transmembrane region" description="Helical" evidence="7">
    <location>
        <begin position="360"/>
        <end position="381"/>
    </location>
</feature>
<dbReference type="GO" id="GO:0015297">
    <property type="term" value="F:antiporter activity"/>
    <property type="evidence" value="ECO:0007669"/>
    <property type="project" value="InterPro"/>
</dbReference>